<dbReference type="PROSITE" id="PS00893">
    <property type="entry name" value="NUDIX_BOX"/>
    <property type="match status" value="1"/>
</dbReference>
<comment type="caution">
    <text evidence="3">The sequence shown here is derived from an EMBL/GenBank/DDBJ whole genome shotgun (WGS) entry which is preliminary data.</text>
</comment>
<dbReference type="InterPro" id="IPR000086">
    <property type="entry name" value="NUDIX_hydrolase_dom"/>
</dbReference>
<evidence type="ECO:0000313" key="4">
    <source>
        <dbReference type="Proteomes" id="UP000229615"/>
    </source>
</evidence>
<name>A0A2H0USF2_9BACT</name>
<dbReference type="GO" id="GO:0004081">
    <property type="term" value="F:bis(5'-nucleosyl)-tetraphosphatase (asymmetrical) activity"/>
    <property type="evidence" value="ECO:0007669"/>
    <property type="project" value="TreeGrafter"/>
</dbReference>
<protein>
    <recommendedName>
        <fullName evidence="2">Nudix hydrolase domain-containing protein</fullName>
    </recommendedName>
</protein>
<evidence type="ECO:0000259" key="2">
    <source>
        <dbReference type="PROSITE" id="PS51462"/>
    </source>
</evidence>
<dbReference type="SUPFAM" id="SSF55811">
    <property type="entry name" value="Nudix"/>
    <property type="match status" value="1"/>
</dbReference>
<organism evidence="3 4">
    <name type="scientific">Candidatus Harrisonbacteria bacterium CG10_big_fil_rev_8_21_14_0_10_44_23</name>
    <dbReference type="NCBI Taxonomy" id="1974585"/>
    <lineage>
        <taxon>Bacteria</taxon>
        <taxon>Candidatus Harrisoniibacteriota</taxon>
    </lineage>
</organism>
<dbReference type="GO" id="GO:0006754">
    <property type="term" value="P:ATP biosynthetic process"/>
    <property type="evidence" value="ECO:0007669"/>
    <property type="project" value="TreeGrafter"/>
</dbReference>
<dbReference type="EMBL" id="PFBB01000014">
    <property type="protein sequence ID" value="PIR88596.1"/>
    <property type="molecule type" value="Genomic_DNA"/>
</dbReference>
<dbReference type="InterPro" id="IPR020084">
    <property type="entry name" value="NUDIX_hydrolase_CS"/>
</dbReference>
<sequence>MNNQKDNKGINEKGGKVISAGMIVFRNDEEGRKFLLLYHGRDYWNFPKGKLESEEKSRAAALREVEEETGLKETELKICGNFRTHEKFYYRSGKKNILKIVILFLAETKKSQIVLSVKEHEGYGWFKLSEAKKMLSKHKDSVKIIERANRYLSNQQRKEKKK</sequence>
<accession>A0A2H0USF2</accession>
<keyword evidence="1" id="KW-0378">Hydrolase</keyword>
<dbReference type="Pfam" id="PF00293">
    <property type="entry name" value="NUDIX"/>
    <property type="match status" value="1"/>
</dbReference>
<reference evidence="4" key="1">
    <citation type="submission" date="2017-09" db="EMBL/GenBank/DDBJ databases">
        <title>Depth-based differentiation of microbial function through sediment-hosted aquifers and enrichment of novel symbionts in the deep terrestrial subsurface.</title>
        <authorList>
            <person name="Probst A.J."/>
            <person name="Ladd B."/>
            <person name="Jarett J.K."/>
            <person name="Geller-Mcgrath D.E."/>
            <person name="Sieber C.M.K."/>
            <person name="Emerson J.B."/>
            <person name="Anantharaman K."/>
            <person name="Thomas B.C."/>
            <person name="Malmstrom R."/>
            <person name="Stieglmeier M."/>
            <person name="Klingl A."/>
            <person name="Woyke T."/>
            <person name="Ryan C.M."/>
            <person name="Banfield J.F."/>
        </authorList>
    </citation>
    <scope>NUCLEOTIDE SEQUENCE [LARGE SCALE GENOMIC DNA]</scope>
</reference>
<dbReference type="Gene3D" id="3.90.79.10">
    <property type="entry name" value="Nucleoside Triphosphate Pyrophosphohydrolase"/>
    <property type="match status" value="1"/>
</dbReference>
<dbReference type="Proteomes" id="UP000229615">
    <property type="component" value="Unassembled WGS sequence"/>
</dbReference>
<gene>
    <name evidence="3" type="ORF">COU09_01265</name>
</gene>
<dbReference type="InterPro" id="IPR015797">
    <property type="entry name" value="NUDIX_hydrolase-like_dom_sf"/>
</dbReference>
<proteinExistence type="predicted"/>
<dbReference type="AlphaFoldDB" id="A0A2H0USF2"/>
<dbReference type="PROSITE" id="PS51462">
    <property type="entry name" value="NUDIX"/>
    <property type="match status" value="1"/>
</dbReference>
<dbReference type="GO" id="GO:0006167">
    <property type="term" value="P:AMP biosynthetic process"/>
    <property type="evidence" value="ECO:0007669"/>
    <property type="project" value="TreeGrafter"/>
</dbReference>
<dbReference type="InterPro" id="IPR051325">
    <property type="entry name" value="Nudix_hydrolase_domain"/>
</dbReference>
<dbReference type="PANTHER" id="PTHR21340:SF0">
    <property type="entry name" value="BIS(5'-NUCLEOSYL)-TETRAPHOSPHATASE [ASYMMETRICAL]"/>
    <property type="match status" value="1"/>
</dbReference>
<evidence type="ECO:0000256" key="1">
    <source>
        <dbReference type="ARBA" id="ARBA00022801"/>
    </source>
</evidence>
<feature type="domain" description="Nudix hydrolase" evidence="2">
    <location>
        <begin position="15"/>
        <end position="148"/>
    </location>
</feature>
<dbReference type="PANTHER" id="PTHR21340">
    <property type="entry name" value="DIADENOSINE 5,5-P1,P4-TETRAPHOSPHATE PYROPHOSPHOHYDROLASE MUTT"/>
    <property type="match status" value="1"/>
</dbReference>
<evidence type="ECO:0000313" key="3">
    <source>
        <dbReference type="EMBL" id="PIR88596.1"/>
    </source>
</evidence>